<dbReference type="Gene3D" id="3.40.640.10">
    <property type="entry name" value="Type I PLP-dependent aspartate aminotransferase-like (Major domain)"/>
    <property type="match status" value="1"/>
</dbReference>
<dbReference type="GO" id="GO:0003700">
    <property type="term" value="F:DNA-binding transcription factor activity"/>
    <property type="evidence" value="ECO:0007669"/>
    <property type="project" value="InterPro"/>
</dbReference>
<dbReference type="InterPro" id="IPR004839">
    <property type="entry name" value="Aminotransferase_I/II_large"/>
</dbReference>
<evidence type="ECO:0000256" key="3">
    <source>
        <dbReference type="ARBA" id="ARBA00023015"/>
    </source>
</evidence>
<organism evidence="6">
    <name type="scientific">Enterobacter kobei</name>
    <dbReference type="NCBI Taxonomy" id="208224"/>
    <lineage>
        <taxon>Bacteria</taxon>
        <taxon>Pseudomonadati</taxon>
        <taxon>Pseudomonadota</taxon>
        <taxon>Gammaproteobacteria</taxon>
        <taxon>Enterobacterales</taxon>
        <taxon>Enterobacteriaceae</taxon>
        <taxon>Enterobacter</taxon>
        <taxon>Enterobacter cloacae complex</taxon>
    </lineage>
</organism>
<reference evidence="6 7" key="1">
    <citation type="journal article" date="2017" name="J. Antimicrob. Chemother.">
        <title>Characterization of the population structure, drug resistance mechanisms and plasmids of the community-associated Enterobacter cloacae complex in China.</title>
        <authorList>
            <person name="Zhou K."/>
            <person name="Yu W."/>
            <person name="Cao X."/>
            <person name="Shen P."/>
            <person name="Lu H."/>
            <person name="Luo Q."/>
            <person name="Rossen J.W.A."/>
            <person name="Xiao Y."/>
        </authorList>
    </citation>
    <scope>NUCLEOTIDE SEQUENCE [LARGE SCALE GENOMIC DNA]</scope>
    <source>
        <strain evidence="6">ECC1097</strain>
    </source>
</reference>
<dbReference type="CDD" id="cd00609">
    <property type="entry name" value="AAT_like"/>
    <property type="match status" value="1"/>
</dbReference>
<evidence type="ECO:0000313" key="6">
    <source>
        <dbReference type="EMBL" id="PJD74613.1"/>
    </source>
</evidence>
<proteinExistence type="inferred from homology"/>
<dbReference type="InterPro" id="IPR036390">
    <property type="entry name" value="WH_DNA-bd_sf"/>
</dbReference>
<dbReference type="RefSeq" id="WP_014883930.1">
    <property type="nucleotide sequence ID" value="NC_018405.1"/>
</dbReference>
<comment type="similarity">
    <text evidence="1">In the C-terminal section; belongs to the class-I pyridoxal-phosphate-dependent aminotransferase family.</text>
</comment>
<dbReference type="OrthoDB" id="9808770at2"/>
<keyword evidence="4" id="KW-0238">DNA-binding</keyword>
<dbReference type="Proteomes" id="UP000230495">
    <property type="component" value="Unassembled WGS sequence"/>
</dbReference>
<dbReference type="PRINTS" id="PR00035">
    <property type="entry name" value="HTHGNTR"/>
</dbReference>
<name>A0A2J0PMH9_9ENTR</name>
<accession>A0A2J0PMH9</accession>
<dbReference type="InterPro" id="IPR000524">
    <property type="entry name" value="Tscrpt_reg_HTH_GntR"/>
</dbReference>
<sequence length="498" mass="55248">MFKHAQLETVKAWISDPANGSLPLHERIQRAIRTLILEGTLSHGKALPASRALATSLNVSRDTVEAAYSSLHAEGFIERQTGRGSFVSSSARFLKPRIRQHPPTAETRKAKLSARGKVIYESGGIREFSSPRPLAPGIPETRLFPIPTWERLQRQVLKEYQHKILEQSPPQGMERLRRAIAEYVNLERGTRASAEQVIVLTSSQQALALCSHVLLDNGESIVIEDPTYQGAHKAFKAAGLHPVPVPLDEKGISVDALNSLTEPARAIYLTPSHQYPTGVTLSLDRRLAVIDWANRHAAWIIEDDYDSEFHYEGKPMACLQGLDAYNRTIYIGTFTKSLFPGLRIAYMIVPSELTEPFTMARTLMDGHTASITQLTLAKFLEGGHFGAYIRKMRNVYVARRDKLASLMDEYLSDYVVYATPAGGMQMPCHLRHGLSEKDIAAAARRADIDILGLTGLYAVSPVSTGFLMGFAAYTEREIEDAVKKLAAIFRSCCYLSPL</sequence>
<dbReference type="PROSITE" id="PS50949">
    <property type="entry name" value="HTH_GNTR"/>
    <property type="match status" value="1"/>
</dbReference>
<dbReference type="SUPFAM" id="SSF53383">
    <property type="entry name" value="PLP-dependent transferases"/>
    <property type="match status" value="1"/>
</dbReference>
<dbReference type="EMBL" id="NEEU01000004">
    <property type="protein sequence ID" value="PJD74613.1"/>
    <property type="molecule type" value="Genomic_DNA"/>
</dbReference>
<dbReference type="InterPro" id="IPR015424">
    <property type="entry name" value="PyrdxlP-dep_Trfase"/>
</dbReference>
<gene>
    <name evidence="6" type="ORF">B9Q37_12015</name>
</gene>
<dbReference type="GO" id="GO:0003677">
    <property type="term" value="F:DNA binding"/>
    <property type="evidence" value="ECO:0007669"/>
    <property type="project" value="UniProtKB-KW"/>
</dbReference>
<dbReference type="PANTHER" id="PTHR46577">
    <property type="entry name" value="HTH-TYPE TRANSCRIPTIONAL REGULATORY PROTEIN GABR"/>
    <property type="match status" value="1"/>
</dbReference>
<keyword evidence="2" id="KW-0663">Pyridoxal phosphate</keyword>
<dbReference type="PANTHER" id="PTHR46577:SF1">
    <property type="entry name" value="HTH-TYPE TRANSCRIPTIONAL REGULATORY PROTEIN GABR"/>
    <property type="match status" value="1"/>
</dbReference>
<comment type="caution">
    <text evidence="6">The sequence shown here is derived from an EMBL/GenBank/DDBJ whole genome shotgun (WGS) entry which is preliminary data.</text>
</comment>
<accession>A0A181D254</accession>
<dbReference type="InterPro" id="IPR015421">
    <property type="entry name" value="PyrdxlP-dep_Trfase_major"/>
</dbReference>
<dbReference type="Gene3D" id="1.10.10.10">
    <property type="entry name" value="Winged helix-like DNA-binding domain superfamily/Winged helix DNA-binding domain"/>
    <property type="match status" value="1"/>
</dbReference>
<evidence type="ECO:0000256" key="1">
    <source>
        <dbReference type="ARBA" id="ARBA00005384"/>
    </source>
</evidence>
<dbReference type="InterPro" id="IPR036388">
    <property type="entry name" value="WH-like_DNA-bd_sf"/>
</dbReference>
<accession>A0A0H0DIA6</accession>
<dbReference type="CDD" id="cd07377">
    <property type="entry name" value="WHTH_GntR"/>
    <property type="match status" value="1"/>
</dbReference>
<dbReference type="Pfam" id="PF00392">
    <property type="entry name" value="GntR"/>
    <property type="match status" value="1"/>
</dbReference>
<dbReference type="KEGG" id="eno:ECENHK_11535"/>
<evidence type="ECO:0000256" key="4">
    <source>
        <dbReference type="ARBA" id="ARBA00023125"/>
    </source>
</evidence>
<dbReference type="GO" id="GO:0030170">
    <property type="term" value="F:pyridoxal phosphate binding"/>
    <property type="evidence" value="ECO:0007669"/>
    <property type="project" value="InterPro"/>
</dbReference>
<dbReference type="Pfam" id="PF00155">
    <property type="entry name" value="Aminotran_1_2"/>
    <property type="match status" value="1"/>
</dbReference>
<dbReference type="InterPro" id="IPR051446">
    <property type="entry name" value="HTH_trans_reg/aminotransferase"/>
</dbReference>
<dbReference type="SUPFAM" id="SSF46785">
    <property type="entry name" value="Winged helix' DNA-binding domain"/>
    <property type="match status" value="1"/>
</dbReference>
<keyword evidence="5" id="KW-0804">Transcription</keyword>
<evidence type="ECO:0000256" key="2">
    <source>
        <dbReference type="ARBA" id="ARBA00022898"/>
    </source>
</evidence>
<protein>
    <submittedName>
        <fullName evidence="6">GntR family transcriptional regulator</fullName>
    </submittedName>
</protein>
<evidence type="ECO:0000256" key="5">
    <source>
        <dbReference type="ARBA" id="ARBA00023163"/>
    </source>
</evidence>
<keyword evidence="3" id="KW-0805">Transcription regulation</keyword>
<dbReference type="AlphaFoldDB" id="A0A2J0PMH9"/>
<evidence type="ECO:0000313" key="7">
    <source>
        <dbReference type="Proteomes" id="UP000230495"/>
    </source>
</evidence>
<dbReference type="SMART" id="SM00345">
    <property type="entry name" value="HTH_GNTR"/>
    <property type="match status" value="1"/>
</dbReference>